<dbReference type="Proteomes" id="UP001176891">
    <property type="component" value="Unassembled WGS sequence"/>
</dbReference>
<protein>
    <recommendedName>
        <fullName evidence="3">DUF4945 domain-containing protein</fullName>
    </recommendedName>
</protein>
<evidence type="ECO:0000313" key="1">
    <source>
        <dbReference type="EMBL" id="MDO5986296.1"/>
    </source>
</evidence>
<keyword evidence="2" id="KW-1185">Reference proteome</keyword>
<comment type="caution">
    <text evidence="1">The sequence shown here is derived from an EMBL/GenBank/DDBJ whole genome shotgun (WGS) entry which is preliminary data.</text>
</comment>
<name>A0ABT8WX87_9FLAO</name>
<reference evidence="1" key="1">
    <citation type="submission" date="2023-07" db="EMBL/GenBank/DDBJ databases">
        <title>Two novel species in the genus Flavivirga.</title>
        <authorList>
            <person name="Kwon K."/>
        </authorList>
    </citation>
    <scope>NUCLEOTIDE SEQUENCE</scope>
    <source>
        <strain evidence="1">KACC 14157</strain>
    </source>
</reference>
<gene>
    <name evidence="1" type="ORF">Q4Q39_02665</name>
</gene>
<dbReference type="EMBL" id="JAUOEM010000001">
    <property type="protein sequence ID" value="MDO5986296.1"/>
    <property type="molecule type" value="Genomic_DNA"/>
</dbReference>
<evidence type="ECO:0000313" key="2">
    <source>
        <dbReference type="Proteomes" id="UP001176891"/>
    </source>
</evidence>
<proteinExistence type="predicted"/>
<dbReference type="RefSeq" id="WP_303280816.1">
    <property type="nucleotide sequence ID" value="NZ_BAABCZ010000016.1"/>
</dbReference>
<organism evidence="1 2">
    <name type="scientific">Flavivirga amylovorans</name>
    <dbReference type="NCBI Taxonomy" id="870486"/>
    <lineage>
        <taxon>Bacteria</taxon>
        <taxon>Pseudomonadati</taxon>
        <taxon>Bacteroidota</taxon>
        <taxon>Flavobacteriia</taxon>
        <taxon>Flavobacteriales</taxon>
        <taxon>Flavobacteriaceae</taxon>
        <taxon>Flavivirga</taxon>
    </lineage>
</organism>
<dbReference type="Gene3D" id="2.60.40.10">
    <property type="entry name" value="Immunoglobulins"/>
    <property type="match status" value="1"/>
</dbReference>
<evidence type="ECO:0008006" key="3">
    <source>
        <dbReference type="Google" id="ProtNLM"/>
    </source>
</evidence>
<dbReference type="InterPro" id="IPR013783">
    <property type="entry name" value="Ig-like_fold"/>
</dbReference>
<accession>A0ABT8WX87</accession>
<sequence length="119" mass="13698">MKLYIKALFVVFCMISCDDIIEVEDISNKEVIALAPSNDVVLKATEVIFTWEVLEDAETYHLQIATPTFENAQQIVKDSILVGTSFLTTLDFKDYQWRIRAENSGYITSYTQQSFRVEE</sequence>